<dbReference type="OMA" id="RSHDQFG"/>
<dbReference type="InParanoid" id="A0A7R8V1A0"/>
<organism evidence="11 12">
    <name type="scientific">Hermetia illucens</name>
    <name type="common">Black soldier fly</name>
    <dbReference type="NCBI Taxonomy" id="343691"/>
    <lineage>
        <taxon>Eukaryota</taxon>
        <taxon>Metazoa</taxon>
        <taxon>Ecdysozoa</taxon>
        <taxon>Arthropoda</taxon>
        <taxon>Hexapoda</taxon>
        <taxon>Insecta</taxon>
        <taxon>Pterygota</taxon>
        <taxon>Neoptera</taxon>
        <taxon>Endopterygota</taxon>
        <taxon>Diptera</taxon>
        <taxon>Brachycera</taxon>
        <taxon>Stratiomyomorpha</taxon>
        <taxon>Stratiomyidae</taxon>
        <taxon>Hermetiinae</taxon>
        <taxon>Hermetia</taxon>
    </lineage>
</organism>
<dbReference type="Proteomes" id="UP000594454">
    <property type="component" value="Chromosome 5"/>
</dbReference>
<evidence type="ECO:0000256" key="2">
    <source>
        <dbReference type="ARBA" id="ARBA00007550"/>
    </source>
</evidence>
<evidence type="ECO:0000259" key="10">
    <source>
        <dbReference type="Pfam" id="PF03769"/>
    </source>
</evidence>
<keyword evidence="3" id="KW-0964">Secreted</keyword>
<keyword evidence="4" id="KW-0929">Antimicrobial</keyword>
<evidence type="ECO:0000256" key="3">
    <source>
        <dbReference type="ARBA" id="ARBA00022525"/>
    </source>
</evidence>
<evidence type="ECO:0000313" key="12">
    <source>
        <dbReference type="Proteomes" id="UP000594454"/>
    </source>
</evidence>
<dbReference type="GO" id="GO:0005576">
    <property type="term" value="C:extracellular region"/>
    <property type="evidence" value="ECO:0007669"/>
    <property type="project" value="UniProtKB-SubCell"/>
</dbReference>
<proteinExistence type="inferred from homology"/>
<evidence type="ECO:0000256" key="6">
    <source>
        <dbReference type="ARBA" id="ARBA00022729"/>
    </source>
</evidence>
<evidence type="ECO:0000256" key="7">
    <source>
        <dbReference type="ARBA" id="ARBA00022859"/>
    </source>
</evidence>
<dbReference type="GO" id="GO:0045087">
    <property type="term" value="P:innate immune response"/>
    <property type="evidence" value="ECO:0007669"/>
    <property type="project" value="UniProtKB-KW"/>
</dbReference>
<comment type="subcellular location">
    <subcellularLocation>
        <location evidence="1">Secreted</location>
    </subcellularLocation>
</comment>
<sequence>MNIQGNAVSNPAGGQDVTVTAGKQFGSDNANITAGAFAGSNTLRGPPNAGVFASANANGHSLSVSKTVVPGVSATTSHAASANLFRNDQHSVNAQAFSSATKLNDGFQFKQHGAGLNYNNANGHGASIGVNKIPGFGSSMDVGARANIFQNPNTSFDVMANSRTHLSGPFQGKTNFGVSAGITKRF</sequence>
<feature type="domain" description="Attacin C-terminal" evidence="10">
    <location>
        <begin position="70"/>
        <end position="186"/>
    </location>
</feature>
<dbReference type="EMBL" id="LR899013">
    <property type="protein sequence ID" value="CAD7091036.1"/>
    <property type="molecule type" value="Genomic_DNA"/>
</dbReference>
<keyword evidence="6" id="KW-0732">Signal</keyword>
<keyword evidence="8" id="KW-0044">Antibiotic</keyword>
<dbReference type="Pfam" id="PF03769">
    <property type="entry name" value="Attacin_C"/>
    <property type="match status" value="1"/>
</dbReference>
<comment type="similarity">
    <text evidence="2">Belongs to the attacin/sarcotoxin-2 family.</text>
</comment>
<evidence type="ECO:0000256" key="1">
    <source>
        <dbReference type="ARBA" id="ARBA00004613"/>
    </source>
</evidence>
<reference evidence="11 12" key="1">
    <citation type="submission" date="2020-11" db="EMBL/GenBank/DDBJ databases">
        <authorList>
            <person name="Wallbank WR R."/>
            <person name="Pardo Diaz C."/>
            <person name="Kozak K."/>
            <person name="Martin S."/>
            <person name="Jiggins C."/>
            <person name="Moest M."/>
            <person name="Warren A I."/>
            <person name="Generalovic N T."/>
            <person name="Byers J.R.P. K."/>
            <person name="Montejo-Kovacevich G."/>
            <person name="Yen C E."/>
        </authorList>
    </citation>
    <scope>NUCLEOTIDE SEQUENCE [LARGE SCALE GENOMIC DNA]</scope>
</reference>
<name>A0A7R8V1A0_HERIL</name>
<evidence type="ECO:0000256" key="4">
    <source>
        <dbReference type="ARBA" id="ARBA00022529"/>
    </source>
</evidence>
<keyword evidence="7" id="KW-0391">Immunity</keyword>
<keyword evidence="12" id="KW-1185">Reference proteome</keyword>
<evidence type="ECO:0000259" key="9">
    <source>
        <dbReference type="Pfam" id="PF03768"/>
    </source>
</evidence>
<evidence type="ECO:0000313" key="11">
    <source>
        <dbReference type="EMBL" id="CAD7091036.1"/>
    </source>
</evidence>
<accession>A0A7R8V1A0</accession>
<evidence type="ECO:0000256" key="8">
    <source>
        <dbReference type="ARBA" id="ARBA00023022"/>
    </source>
</evidence>
<keyword evidence="5" id="KW-0399">Innate immunity</keyword>
<dbReference type="Pfam" id="PF03768">
    <property type="entry name" value="Attacin_N"/>
    <property type="match status" value="1"/>
</dbReference>
<dbReference type="InterPro" id="IPR005521">
    <property type="entry name" value="Attacin_C"/>
</dbReference>
<dbReference type="GO" id="GO:0042742">
    <property type="term" value="P:defense response to bacterium"/>
    <property type="evidence" value="ECO:0007669"/>
    <property type="project" value="UniProtKB-KW"/>
</dbReference>
<protein>
    <submittedName>
        <fullName evidence="11">Uncharacterized protein</fullName>
    </submittedName>
</protein>
<dbReference type="OrthoDB" id="7441167at2759"/>
<dbReference type="AlphaFoldDB" id="A0A7R8V1A0"/>
<evidence type="ECO:0000256" key="5">
    <source>
        <dbReference type="ARBA" id="ARBA00022588"/>
    </source>
</evidence>
<gene>
    <name evidence="11" type="ORF">HERILL_LOCUS13485</name>
</gene>
<feature type="domain" description="Attacin N-terminal" evidence="9">
    <location>
        <begin position="4"/>
        <end position="67"/>
    </location>
</feature>
<dbReference type="InterPro" id="IPR005520">
    <property type="entry name" value="Attacin_N"/>
</dbReference>